<accession>A0A132AEH7</accession>
<dbReference type="AlphaFoldDB" id="A0A132AEH7"/>
<dbReference type="GO" id="GO:0003725">
    <property type="term" value="F:double-stranded RNA binding"/>
    <property type="evidence" value="ECO:0007669"/>
    <property type="project" value="InterPro"/>
</dbReference>
<reference evidence="5" key="2">
    <citation type="journal article" date="2020" name="PLoS Negl. Trop. Dis.">
        <title>High-quality nuclear genome for Sarcoptes scabiei-A critical resource for a neglected parasite.</title>
        <authorList>
            <person name="Korhonen P.K."/>
            <person name="Gasser R.B."/>
            <person name="Ma G."/>
            <person name="Wang T."/>
            <person name="Stroehlein A.J."/>
            <person name="Young N.D."/>
            <person name="Ang C.S."/>
            <person name="Fernando D.D."/>
            <person name="Lu H.C."/>
            <person name="Taylor S."/>
            <person name="Reynolds S.L."/>
            <person name="Mofiz E."/>
            <person name="Najaraj S.H."/>
            <person name="Gowda H."/>
            <person name="Madugundu A."/>
            <person name="Renuse S."/>
            <person name="Holt D."/>
            <person name="Pandey A."/>
            <person name="Papenfuss A.T."/>
            <person name="Fischer K."/>
        </authorList>
    </citation>
    <scope>NUCLEOTIDE SEQUENCE [LARGE SCALE GENOMIC DNA]</scope>
</reference>
<organism evidence="3 6">
    <name type="scientific">Sarcoptes scabiei</name>
    <name type="common">Itch mite</name>
    <name type="synonym">Acarus scabiei</name>
    <dbReference type="NCBI Taxonomy" id="52283"/>
    <lineage>
        <taxon>Eukaryota</taxon>
        <taxon>Metazoa</taxon>
        <taxon>Ecdysozoa</taxon>
        <taxon>Arthropoda</taxon>
        <taxon>Chelicerata</taxon>
        <taxon>Arachnida</taxon>
        <taxon>Acari</taxon>
        <taxon>Acariformes</taxon>
        <taxon>Sarcoptiformes</taxon>
        <taxon>Astigmata</taxon>
        <taxon>Psoroptidia</taxon>
        <taxon>Sarcoptoidea</taxon>
        <taxon>Sarcoptidae</taxon>
        <taxon>Sarcoptinae</taxon>
        <taxon>Sarcoptes</taxon>
    </lineage>
</organism>
<feature type="compositionally biased region" description="Acidic residues" evidence="1">
    <location>
        <begin position="155"/>
        <end position="166"/>
    </location>
</feature>
<feature type="region of interest" description="Disordered" evidence="1">
    <location>
        <begin position="44"/>
        <end position="66"/>
    </location>
</feature>
<name>A0A132AEH7_SARSC</name>
<reference evidence="2" key="3">
    <citation type="submission" date="2020-01" db="EMBL/GenBank/DDBJ databases">
        <authorList>
            <person name="Korhonen P.K.K."/>
            <person name="Guangxu M.G."/>
            <person name="Wang T.W."/>
            <person name="Stroehlein A.J.S."/>
            <person name="Young N.D."/>
            <person name="Ang C.-S.A."/>
            <person name="Fernando D.W.F."/>
            <person name="Lu H.L."/>
            <person name="Taylor S.T."/>
            <person name="Ehtesham M.E.M."/>
            <person name="Najaraj S.H.N."/>
            <person name="Harsha G.H.G."/>
            <person name="Madugundu A.M."/>
            <person name="Renuse S.R."/>
            <person name="Holt D.H."/>
            <person name="Pandey A.P."/>
            <person name="Papenfuss A.P."/>
            <person name="Gasser R.B.G."/>
            <person name="Fischer K.F."/>
        </authorList>
    </citation>
    <scope>NUCLEOTIDE SEQUENCE</scope>
    <source>
        <strain evidence="2">SSS_KF_BRIS2020</strain>
    </source>
</reference>
<evidence type="ECO:0000313" key="2">
    <source>
        <dbReference type="EMBL" id="KAF7494636.1"/>
    </source>
</evidence>
<dbReference type="GO" id="GO:0005730">
    <property type="term" value="C:nucleolus"/>
    <property type="evidence" value="ECO:0007669"/>
    <property type="project" value="TreeGrafter"/>
</dbReference>
<reference evidence="3 6" key="1">
    <citation type="journal article" date="2015" name="Parasit. Vectors">
        <title>Draft genome of the scabies mite.</title>
        <authorList>
            <person name="Rider S.D.Jr."/>
            <person name="Morgan M.S."/>
            <person name="Arlian L.G."/>
        </authorList>
    </citation>
    <scope>NUCLEOTIDE SEQUENCE [LARGE SCALE GENOMIC DNA]</scope>
    <source>
        <strain evidence="3">Arlian Lab</strain>
    </source>
</reference>
<gene>
    <name evidence="3" type="ORF">QR98_0078770</name>
    <name evidence="2" type="ORF">SSS_7779</name>
</gene>
<proteinExistence type="predicted"/>
<feature type="compositionally biased region" description="Basic residues" evidence="1">
    <location>
        <begin position="117"/>
        <end position="133"/>
    </location>
</feature>
<dbReference type="EnsemblMetazoa" id="SSS_7779s_mrna">
    <property type="protein sequence ID" value="KAF7494636.1"/>
    <property type="gene ID" value="SSS_7779"/>
</dbReference>
<evidence type="ECO:0000256" key="1">
    <source>
        <dbReference type="SAM" id="MobiDB-lite"/>
    </source>
</evidence>
<dbReference type="VEuPathDB" id="VectorBase:SSCA005935"/>
<dbReference type="GO" id="GO:0004860">
    <property type="term" value="F:protein kinase inhibitor activity"/>
    <property type="evidence" value="ECO:0007669"/>
    <property type="project" value="TreeGrafter"/>
</dbReference>
<dbReference type="Proteomes" id="UP000616769">
    <property type="component" value="Unassembled WGS sequence"/>
</dbReference>
<dbReference type="GO" id="GO:0019901">
    <property type="term" value="F:protein kinase binding"/>
    <property type="evidence" value="ECO:0007669"/>
    <property type="project" value="TreeGrafter"/>
</dbReference>
<evidence type="ECO:0000313" key="5">
    <source>
        <dbReference type="Proteomes" id="UP000070412"/>
    </source>
</evidence>
<dbReference type="Proteomes" id="UP000070412">
    <property type="component" value="Unassembled WGS sequence"/>
</dbReference>
<evidence type="ECO:0000313" key="4">
    <source>
        <dbReference type="EnsemblMetazoa" id="KAF7494636.1"/>
    </source>
</evidence>
<sequence length="172" mass="20473">MEENKSNTEKKPFIHFTESDVQRRRLDKLMNNIDKLVEIPDRKKEKKTINPPEFVRNVMGSSAGAGSGEFHVYRYLRRKEYARLNFIEKQARNEELDKAYHQKIEENQRKAEEATSKKRAKRLKKKEKAKKRRQEQASRTNKSKNDCDDSCQNSDNDEDDQDDEDKSNENKY</sequence>
<keyword evidence="5" id="KW-1185">Reference proteome</keyword>
<dbReference type="Pfam" id="PF06658">
    <property type="entry name" value="DUF1168"/>
    <property type="match status" value="1"/>
</dbReference>
<dbReference type="OrthoDB" id="10067079at2759"/>
<feature type="region of interest" description="Disordered" evidence="1">
    <location>
        <begin position="99"/>
        <end position="172"/>
    </location>
</feature>
<feature type="compositionally biased region" description="Basic and acidic residues" evidence="1">
    <location>
        <begin position="99"/>
        <end position="116"/>
    </location>
</feature>
<dbReference type="InterPro" id="IPR009548">
    <property type="entry name" value="Prkrip1"/>
</dbReference>
<dbReference type="EMBL" id="JXLN01013404">
    <property type="protein sequence ID" value="KPM09343.1"/>
    <property type="molecule type" value="Genomic_DNA"/>
</dbReference>
<dbReference type="PANTHER" id="PTHR13507:SF0">
    <property type="entry name" value="PRKR-INTERACTING PROTEIN 1"/>
    <property type="match status" value="1"/>
</dbReference>
<dbReference type="OMA" id="MRINKLM"/>
<dbReference type="PANTHER" id="PTHR13507">
    <property type="entry name" value="PRKR-INTERACTING PROTEIN 1"/>
    <property type="match status" value="1"/>
</dbReference>
<evidence type="ECO:0000313" key="6">
    <source>
        <dbReference type="Proteomes" id="UP000616769"/>
    </source>
</evidence>
<dbReference type="EMBL" id="WVUK01000052">
    <property type="protein sequence ID" value="KAF7494636.1"/>
    <property type="molecule type" value="Genomic_DNA"/>
</dbReference>
<reference evidence="4" key="4">
    <citation type="submission" date="2022-06" db="UniProtKB">
        <authorList>
            <consortium name="EnsemblMetazoa"/>
        </authorList>
    </citation>
    <scope>IDENTIFICATION</scope>
</reference>
<protein>
    <submittedName>
        <fullName evidence="3">DUF1168 domain containing protein</fullName>
    </submittedName>
    <submittedName>
        <fullName evidence="2">PRKR-interacting protein 1 -like protein</fullName>
    </submittedName>
</protein>
<evidence type="ECO:0000313" key="3">
    <source>
        <dbReference type="EMBL" id="KPM09343.1"/>
    </source>
</evidence>